<comment type="caution">
    <text evidence="1">The sequence shown here is derived from an EMBL/GenBank/DDBJ whole genome shotgun (WGS) entry which is preliminary data.</text>
</comment>
<accession>K2JXB1</accession>
<organism evidence="1 2">
    <name type="scientific">Gallaecimonas xiamenensis 3-C-1</name>
    <dbReference type="NCBI Taxonomy" id="745411"/>
    <lineage>
        <taxon>Bacteria</taxon>
        <taxon>Pseudomonadati</taxon>
        <taxon>Pseudomonadota</taxon>
        <taxon>Gammaproteobacteria</taxon>
        <taxon>Enterobacterales</taxon>
        <taxon>Gallaecimonadaceae</taxon>
        <taxon>Gallaecimonas</taxon>
    </lineage>
</organism>
<evidence type="ECO:0000313" key="2">
    <source>
        <dbReference type="Proteomes" id="UP000006755"/>
    </source>
</evidence>
<dbReference type="EMBL" id="AMRI01000022">
    <property type="protein sequence ID" value="EKE69895.1"/>
    <property type="molecule type" value="Genomic_DNA"/>
</dbReference>
<keyword evidence="2" id="KW-1185">Reference proteome</keyword>
<name>K2JXB1_9GAMM</name>
<evidence type="ECO:0008006" key="3">
    <source>
        <dbReference type="Google" id="ProtNLM"/>
    </source>
</evidence>
<dbReference type="Proteomes" id="UP000006755">
    <property type="component" value="Unassembled WGS sequence"/>
</dbReference>
<sequence>MVVAIVALSVGFGTLYDAYVRRLKLQETRIKAESQNGAGNQALQEKIAKMEERIRVLEAIVTDEGYQLSNKIRELDPASKAS</sequence>
<dbReference type="AlphaFoldDB" id="K2JXB1"/>
<proteinExistence type="predicted"/>
<evidence type="ECO:0000313" key="1">
    <source>
        <dbReference type="EMBL" id="EKE69895.1"/>
    </source>
</evidence>
<protein>
    <recommendedName>
        <fullName evidence="3">Phage shock protein B</fullName>
    </recommendedName>
</protein>
<reference evidence="1 2" key="1">
    <citation type="journal article" date="2012" name="J. Bacteriol.">
        <title>Genome Sequence of Gallaecimonas xiamenensis Type Strain 3-C-1.</title>
        <authorList>
            <person name="Lai Q."/>
            <person name="Wang L."/>
            <person name="Wang W."/>
            <person name="Shao Z."/>
        </authorList>
    </citation>
    <scope>NUCLEOTIDE SEQUENCE [LARGE SCALE GENOMIC DNA]</scope>
    <source>
        <strain evidence="1 2">3-C-1</strain>
    </source>
</reference>
<gene>
    <name evidence="1" type="ORF">B3C1_14445</name>
</gene>